<keyword evidence="3" id="KW-0479">Metal-binding</keyword>
<dbReference type="Gene3D" id="2.130.10.130">
    <property type="entry name" value="Integrin alpha, N-terminal"/>
    <property type="match status" value="3"/>
</dbReference>
<dbReference type="InterPro" id="IPR013519">
    <property type="entry name" value="Int_alpha_beta-p"/>
</dbReference>
<gene>
    <name evidence="13" type="ORF">ZHD862_LOCUS24852</name>
</gene>
<keyword evidence="8" id="KW-0325">Glycoprotein</keyword>
<evidence type="ECO:0000259" key="11">
    <source>
        <dbReference type="PROSITE" id="PS50035"/>
    </source>
</evidence>
<evidence type="ECO:0000256" key="9">
    <source>
        <dbReference type="SAM" id="MobiDB-lite"/>
    </source>
</evidence>
<dbReference type="SMART" id="SM00312">
    <property type="entry name" value="PX"/>
    <property type="match status" value="1"/>
</dbReference>
<dbReference type="InterPro" id="IPR028994">
    <property type="entry name" value="Integrin_alpha_N"/>
</dbReference>
<dbReference type="SUPFAM" id="SSF64268">
    <property type="entry name" value="PX domain"/>
    <property type="match status" value="1"/>
</dbReference>
<dbReference type="InterPro" id="IPR001736">
    <property type="entry name" value="PLipase_D/transphosphatidylase"/>
</dbReference>
<keyword evidence="10" id="KW-1133">Transmembrane helix</keyword>
<proteinExistence type="predicted"/>
<dbReference type="SUPFAM" id="SSF69318">
    <property type="entry name" value="Integrin alpha N-terminal domain"/>
    <property type="match status" value="5"/>
</dbReference>
<evidence type="ECO:0000256" key="6">
    <source>
        <dbReference type="ARBA" id="ARBA00023002"/>
    </source>
</evidence>
<keyword evidence="7" id="KW-0408">Iron</keyword>
<dbReference type="Pfam" id="PF13091">
    <property type="entry name" value="PLDc_2"/>
    <property type="match status" value="1"/>
</dbReference>
<evidence type="ECO:0000313" key="13">
    <source>
        <dbReference type="EMBL" id="CAF1240522.1"/>
    </source>
</evidence>
<comment type="cofactor">
    <cofactor evidence="1">
        <name>heme b</name>
        <dbReference type="ChEBI" id="CHEBI:60344"/>
    </cofactor>
</comment>
<dbReference type="PROSITE" id="PS50195">
    <property type="entry name" value="PX"/>
    <property type="match status" value="1"/>
</dbReference>
<evidence type="ECO:0000259" key="12">
    <source>
        <dbReference type="PROSITE" id="PS50195"/>
    </source>
</evidence>
<comment type="caution">
    <text evidence="13">The sequence shown here is derived from an EMBL/GenBank/DDBJ whole genome shotgun (WGS) entry which is preliminary data.</text>
</comment>
<feature type="domain" description="PLD phosphodiesterase" evidence="11">
    <location>
        <begin position="900"/>
        <end position="927"/>
    </location>
</feature>
<evidence type="ECO:0000256" key="3">
    <source>
        <dbReference type="ARBA" id="ARBA00022723"/>
    </source>
</evidence>
<organism evidence="13 14">
    <name type="scientific">Rotaria sordida</name>
    <dbReference type="NCBI Taxonomy" id="392033"/>
    <lineage>
        <taxon>Eukaryota</taxon>
        <taxon>Metazoa</taxon>
        <taxon>Spiralia</taxon>
        <taxon>Gnathifera</taxon>
        <taxon>Rotifera</taxon>
        <taxon>Eurotatoria</taxon>
        <taxon>Bdelloidea</taxon>
        <taxon>Philodinida</taxon>
        <taxon>Philodinidae</taxon>
        <taxon>Rotaria</taxon>
    </lineage>
</organism>
<dbReference type="GO" id="GO:0035091">
    <property type="term" value="F:phosphatidylinositol binding"/>
    <property type="evidence" value="ECO:0007669"/>
    <property type="project" value="InterPro"/>
</dbReference>
<dbReference type="Pfam" id="PF04261">
    <property type="entry name" value="Dyp_perox_N"/>
    <property type="match status" value="1"/>
</dbReference>
<dbReference type="Gene3D" id="3.30.870.10">
    <property type="entry name" value="Endonuclease Chain A"/>
    <property type="match status" value="2"/>
</dbReference>
<dbReference type="Gene3D" id="3.30.1520.10">
    <property type="entry name" value="Phox-like domain"/>
    <property type="match status" value="1"/>
</dbReference>
<dbReference type="InterPro" id="IPR025202">
    <property type="entry name" value="PLD-like_dom"/>
</dbReference>
<dbReference type="InterPro" id="IPR036871">
    <property type="entry name" value="PX_dom_sf"/>
</dbReference>
<dbReference type="Proteomes" id="UP000663864">
    <property type="component" value="Unassembled WGS sequence"/>
</dbReference>
<evidence type="ECO:0000256" key="1">
    <source>
        <dbReference type="ARBA" id="ARBA00001970"/>
    </source>
</evidence>
<keyword evidence="5" id="KW-0677">Repeat</keyword>
<dbReference type="InterPro" id="IPR006314">
    <property type="entry name" value="Dyp_peroxidase"/>
</dbReference>
<dbReference type="GO" id="GO:0004601">
    <property type="term" value="F:peroxidase activity"/>
    <property type="evidence" value="ECO:0007669"/>
    <property type="project" value="UniProtKB-KW"/>
</dbReference>
<evidence type="ECO:0000256" key="7">
    <source>
        <dbReference type="ARBA" id="ARBA00023004"/>
    </source>
</evidence>
<accession>A0A814Z8M7</accession>
<dbReference type="SMART" id="SM00191">
    <property type="entry name" value="Int_alpha"/>
    <property type="match status" value="8"/>
</dbReference>
<dbReference type="PROSITE" id="PS51404">
    <property type="entry name" value="DYP_PEROXIDASE"/>
    <property type="match status" value="1"/>
</dbReference>
<evidence type="ECO:0000256" key="4">
    <source>
        <dbReference type="ARBA" id="ARBA00022729"/>
    </source>
</evidence>
<dbReference type="PANTHER" id="PTHR46580">
    <property type="entry name" value="SENSOR KINASE-RELATED"/>
    <property type="match status" value="1"/>
</dbReference>
<dbReference type="Pfam" id="PF00787">
    <property type="entry name" value="PX"/>
    <property type="match status" value="1"/>
</dbReference>
<dbReference type="Pfam" id="PF20628">
    <property type="entry name" value="Dyp_perox_C"/>
    <property type="match status" value="1"/>
</dbReference>
<dbReference type="InterPro" id="IPR001683">
    <property type="entry name" value="PX_dom"/>
</dbReference>
<dbReference type="InterPro" id="IPR048327">
    <property type="entry name" value="Dyp_perox_N"/>
</dbReference>
<feature type="region of interest" description="Disordered" evidence="9">
    <location>
        <begin position="589"/>
        <end position="614"/>
    </location>
</feature>
<evidence type="ECO:0000256" key="2">
    <source>
        <dbReference type="ARBA" id="ARBA00022559"/>
    </source>
</evidence>
<feature type="domain" description="PLD phosphodiesterase" evidence="11">
    <location>
        <begin position="456"/>
        <end position="483"/>
    </location>
</feature>
<dbReference type="InterPro" id="IPR048328">
    <property type="entry name" value="Dyp_perox_C"/>
</dbReference>
<dbReference type="SMART" id="SM00248">
    <property type="entry name" value="ANK"/>
    <property type="match status" value="8"/>
</dbReference>
<evidence type="ECO:0000256" key="5">
    <source>
        <dbReference type="ARBA" id="ARBA00022737"/>
    </source>
</evidence>
<dbReference type="SMART" id="SM00155">
    <property type="entry name" value="PLDc"/>
    <property type="match status" value="2"/>
</dbReference>
<dbReference type="InterPro" id="IPR013517">
    <property type="entry name" value="FG-GAP"/>
</dbReference>
<feature type="transmembrane region" description="Helical" evidence="10">
    <location>
        <begin position="1432"/>
        <end position="1452"/>
    </location>
</feature>
<keyword evidence="6" id="KW-0560">Oxidoreductase</keyword>
<keyword evidence="2" id="KW-0575">Peroxidase</keyword>
<protein>
    <recommendedName>
        <fullName evidence="15">Phospholipase D</fullName>
    </recommendedName>
</protein>
<sequence length="2859" mass="318911">MANHNESGVIGVLAHGKVETTQQSIDSDHADRKCMEYLPYPDDNFDEVIDDCFQRGNKFTIEHIRRRTGQAFVPNVQVHVKSIVTKRTDECSTAFVDPYLFCITTQHGLNEWITYKRYRHFQDLHKALMNFVGEERKKSKSDLDIIQDENNEYPYFPATNDQIALTNESIVEEHCRILVDYFNKVLRHPKFRAHSAMCEFFDVSCLSFIHGLAVSRKEGYLLEASNDYYCDQHAFFRAQYFCNLCKCYDGPKWFIIKDSYIVDIRPDTHEVCFPILVDRSFQVSTGSNNDIKISNLQRTLVIKCRSTRDCNEWTQHLLNLIEQAKDFVSTRPSRFNSYAPIRENQLAYWFINGKSYMEAVAKALLTAKEEVFITDWWLSPELMLIRPADDETFRLDNILGRIAESGVRVYIMLFKEMSFALALNSFYTKKTLVSKSKQGFIKVIRHPDRYTTDSVLLWSHHEKMVVIDQKIAFVGGIDLCYGRWDDEHMRLVDLADKNDATLKSPSDIAAEKAASGGKETVEAAQITTTQMAEQAGEVPIKSISCLRAAFNPLNEVNEDIKLPASTDANGITYDMKSIAGNWMQSTLTETDENKSDIKSDNDTQVTNNGQGIQQFTPGLQNIVQTVRKDGEKILEEQQQSIATSTPEVDGKHRYFIGKDYSNAYEKDFNQLEDYTTDCVTRTLVPRMPWHDEALVVFGQTARDVARHFIQRWNIHKCEKYLNNDFYPYLLPKSYDDVEDLIVENSRDFLESEPHRVNAQCVRSVGPWSARTKTVESSIQNAYIQMIDAAKHYIYIENQFFVTIGQDPVVRNQLADVLFRRIERAYNNDEKFRIYIVLPLLPGFDSMNAVQAVLYFIMRSITKGDNSLYRRLENAGIAPRNYINVFGMRNHDILMGRLVTEIIYVHSKLMIIDDRMAICGSANINDRSLVGDRDSEFCIVISDLEEEDSRFNGQPVRVGKFCSSWRKKIFKMLLGIQFENPNNIDITDPVSDEFYSYFQNVATQNTLIYEEVFATMPTDRARTFAQINENNGMAKMKDTDPIEAQKKLKGIQGFIVEYPLYFLNEENYLPSMISREDWWEKPYDHCFANYLNADSKLKLSQASQDIILKSDRIWAESIDDIEEDERYREMVKNQAFHLTNEHDADVRKACRTLPQLKESLFQLYPGCRLEATLGIGYNKTREWLTRVDVPFPKSFIEFQEKQGPTGKYMPSTRGSLMLHIRSDRKDLCFELGRQFCQSIPDDSIAKLDETFGFAHMSSKTNECFQDFTGFIDVDENPKDDEQKAKAALICDGEDVAIHVGGSFALTQKWKHNPIKWNELSQEEQENVIGRTKEEEEEEECKKIKSKISTSHITQMNLGKNEMRNTTLDDATISVERSADAQDSYVVEHQQIENSTENRYKLEKIVYIYNRIHRASLTPTPLTKPYWVRHRTAIAIWASIIYMAIVIIIGVAVVCVTSPKQTIKKCELNFISTVSNPIEYNYGPRSVAVCHINNDTWLDIVVANHAVNEIAVFLGHDDGAFRNRKSYSTGNGSSPYMVAVGDFNKDHQIDIAVANFGTNSIGVFLRYENRSFEKQILTSIGLSRPLWIHIADFNNDTLLDIVTANYGTDSISVLLGHGNGSFSNLVMYLTGYDSRPFSVVAGDLNNDNQLDLVIANSGTNNVDILLGDGRGNFTYEKTLSTGSGSHPYSVIVAHFNNDNLMDIAVANYGTQCVDVLLNYGNGTFTQPKTYSLGSSSPYSLTTGDFNKDNQLDIIVTNKGTKNIGVLLSNSNGIFTSPKLYSTGSTSSIAIALDDFNNDGRLDMVIVNDDTNSIGTVLGYDMGFSSQNDYPLGSTPQFVAVADFNNDTRLDIVVTNPFANSVTILLTSDNSSYQNEMIFSTGSSPYGLGLGDFNNDTKLDIVVSNSDNNTVSVLLGFGNGSFENQMIFCTGSRPQGITVGDVNDDSNLDLIIANSEDNTVSVLLGYGNGFFKDQKTFLTGSSPQSVAIGDFNNDTRLDLVITNNYDETVSVLLGYGNGYFEDQMTFFIGSRPSAIVVGDFNNDKWLDIVVTNFDGVNTVSVSLGYGNGSFKNCMAFSTGSYPSSIVVADFNGDKRVDIVVTNYNDNSASLLLGYGNGSFENQKVFAAGYRPHGVAVGDFNNDTKLDIVVTGYGHDQVHVLLYDNIGGLGKEILFASGDGSRVRCVAVADINNDYRLDIIIANYGTDNVGVIFGYGNSTFGTQMLYTMGLSSRPSSLTIGDFNNDAQLDIAVTNSGTKNIELMLGSENGTFLRQKSYDIFSDFTPISIAAGDFNNDRRFDIVVAYDDTEVVSIFVAYDLGFFKNVATYLTGGGPQSVVVGDFNNDTKLDIVVSNGPANTVSILLGYGNGSFENHVTFDTGYFPQSIVVDDFNNDTQLDIVVTNRGDDTVSILIGYGNGHFQDQVKFHTGSYPQSVAVGDFNNDTRLDLVVSNSHDNNVSVLLGYGNGSFENQMKFSTGSHPQGVAVGDFNNDKILDIVVTNANDNNVCLFLGYGNGSFENSGTFDTGFSPEHVAVGDFNNDTRLDIVVTNKYDGSVSVLLGYGNGSFQNQMKYFTSIFIESVAVSDLNNDAKLDFVVANSGDNTVSVFVGYGNGSFFQKITYATGSLPLSVAFGDFNNDTRLDFVVTHEGSNNVALFLGYANEAFVQESVILIGNGSRPRSFIVGDVNNDGNMDIAVVYSSTNSVGIFLGHGNNSFSHQLTCATGKSPKSLAFGDFNNDSNLDIVIVNSKDNNISVLLGYGNGFFANQVTYSTGSNSEPYSVAVADFNNDGLLDSIVANHGSNSVGVLLGYGNGNFAYPKLFTIGYGTLPFSVVVGDFNNDRKLDLVTANEGTDDLKVLIQTC</sequence>
<dbReference type="SUPFAM" id="SSF56024">
    <property type="entry name" value="Phospholipase D/nuclease"/>
    <property type="match status" value="2"/>
</dbReference>
<dbReference type="GO" id="GO:0020037">
    <property type="term" value="F:heme binding"/>
    <property type="evidence" value="ECO:0007669"/>
    <property type="project" value="InterPro"/>
</dbReference>
<evidence type="ECO:0000256" key="8">
    <source>
        <dbReference type="ARBA" id="ARBA00023180"/>
    </source>
</evidence>
<dbReference type="CDD" id="cd09138">
    <property type="entry name" value="PLDc_vPLD1_2_yPLD_like_1"/>
    <property type="match status" value="1"/>
</dbReference>
<dbReference type="PANTHER" id="PTHR46580:SF4">
    <property type="entry name" value="ATP_GTP-BINDING PROTEIN"/>
    <property type="match status" value="1"/>
</dbReference>
<dbReference type="CDD" id="cd09141">
    <property type="entry name" value="PLDc_vPLD1_2_yPLD_like_2"/>
    <property type="match status" value="1"/>
</dbReference>
<dbReference type="SUPFAM" id="SSF54909">
    <property type="entry name" value="Dimeric alpha+beta barrel"/>
    <property type="match status" value="1"/>
</dbReference>
<feature type="domain" description="PX" evidence="12">
    <location>
        <begin position="79"/>
        <end position="208"/>
    </location>
</feature>
<name>A0A814Z8M7_9BILA</name>
<dbReference type="Gene3D" id="2.30.30.100">
    <property type="match status" value="15"/>
</dbReference>
<dbReference type="Pfam" id="PF13517">
    <property type="entry name" value="FG-GAP_3"/>
    <property type="match status" value="11"/>
</dbReference>
<dbReference type="PROSITE" id="PS50035">
    <property type="entry name" value="PLD"/>
    <property type="match status" value="2"/>
</dbReference>
<keyword evidence="10" id="KW-0812">Transmembrane</keyword>
<evidence type="ECO:0008006" key="15">
    <source>
        <dbReference type="Google" id="ProtNLM"/>
    </source>
</evidence>
<feature type="compositionally biased region" description="Polar residues" evidence="9">
    <location>
        <begin position="602"/>
        <end position="614"/>
    </location>
</feature>
<evidence type="ECO:0000313" key="14">
    <source>
        <dbReference type="Proteomes" id="UP000663864"/>
    </source>
</evidence>
<dbReference type="Pfam" id="PF00614">
    <property type="entry name" value="PLDc"/>
    <property type="match status" value="1"/>
</dbReference>
<dbReference type="GO" id="GO:0046872">
    <property type="term" value="F:metal ion binding"/>
    <property type="evidence" value="ECO:0007669"/>
    <property type="project" value="UniProtKB-KW"/>
</dbReference>
<evidence type="ECO:0000256" key="10">
    <source>
        <dbReference type="SAM" id="Phobius"/>
    </source>
</evidence>
<keyword evidence="10" id="KW-0472">Membrane</keyword>
<feature type="compositionally biased region" description="Basic and acidic residues" evidence="9">
    <location>
        <begin position="591"/>
        <end position="601"/>
    </location>
</feature>
<dbReference type="InterPro" id="IPR011008">
    <property type="entry name" value="Dimeric_a/b-barrel"/>
</dbReference>
<dbReference type="EMBL" id="CAJNOT010001721">
    <property type="protein sequence ID" value="CAF1240522.1"/>
    <property type="molecule type" value="Genomic_DNA"/>
</dbReference>
<keyword evidence="4" id="KW-0732">Signal</keyword>
<dbReference type="InterPro" id="IPR002110">
    <property type="entry name" value="Ankyrin_rpt"/>
</dbReference>
<reference evidence="13" key="1">
    <citation type="submission" date="2021-02" db="EMBL/GenBank/DDBJ databases">
        <authorList>
            <person name="Nowell W R."/>
        </authorList>
    </citation>
    <scope>NUCLEOTIDE SEQUENCE</scope>
</reference>